<dbReference type="Gene3D" id="3.40.50.300">
    <property type="entry name" value="P-loop containing nucleotide triphosphate hydrolases"/>
    <property type="match status" value="1"/>
</dbReference>
<dbReference type="InterPro" id="IPR027417">
    <property type="entry name" value="P-loop_NTPase"/>
</dbReference>
<reference evidence="7" key="1">
    <citation type="submission" date="2016-06" db="EMBL/GenBank/DDBJ databases">
        <title>Four novel species of enterococci isolated from chicken manure.</title>
        <authorList>
            <person name="Van Tyne D."/>
        </authorList>
    </citation>
    <scope>NUCLEOTIDE SEQUENCE [LARGE SCALE GENOMIC DNA]</scope>
    <source>
        <strain evidence="7">JM9A</strain>
    </source>
</reference>
<dbReference type="GO" id="GO:0005524">
    <property type="term" value="F:ATP binding"/>
    <property type="evidence" value="ECO:0007669"/>
    <property type="project" value="UniProtKB-KW"/>
</dbReference>
<keyword evidence="7" id="KW-1185">Reference proteome</keyword>
<reference evidence="6 7" key="2">
    <citation type="submission" date="2024-02" db="EMBL/GenBank/DDBJ databases">
        <title>The Genome Sequence of Enterococcus diestrammenae JM9A.</title>
        <authorList>
            <person name="Earl A."/>
            <person name="Manson A."/>
            <person name="Gilmore M."/>
            <person name="Sanders J."/>
            <person name="Shea T."/>
            <person name="Howe W."/>
            <person name="Livny J."/>
            <person name="Cuomo C."/>
            <person name="Neafsey D."/>
            <person name="Birren B."/>
        </authorList>
    </citation>
    <scope>NUCLEOTIDE SEQUENCE [LARGE SCALE GENOMIC DNA]</scope>
    <source>
        <strain evidence="6 7">JM9A</strain>
    </source>
</reference>
<dbReference type="RefSeq" id="WP_161870637.1">
    <property type="nucleotide sequence ID" value="NZ_MAEI02000001.1"/>
</dbReference>
<evidence type="ECO:0000259" key="5">
    <source>
        <dbReference type="PROSITE" id="PS50893"/>
    </source>
</evidence>
<evidence type="ECO:0000313" key="7">
    <source>
        <dbReference type="Proteomes" id="UP001429357"/>
    </source>
</evidence>
<accession>A0ABV0F1H7</accession>
<dbReference type="PANTHER" id="PTHR43335">
    <property type="entry name" value="ABC TRANSPORTER, ATP-BINDING PROTEIN"/>
    <property type="match status" value="1"/>
</dbReference>
<dbReference type="PANTHER" id="PTHR43335:SF4">
    <property type="entry name" value="ABC TRANSPORTER, ATP-BINDING PROTEIN"/>
    <property type="match status" value="1"/>
</dbReference>
<dbReference type="SUPFAM" id="SSF52540">
    <property type="entry name" value="P-loop containing nucleoside triphosphate hydrolases"/>
    <property type="match status" value="1"/>
</dbReference>
<keyword evidence="2" id="KW-0813">Transport</keyword>
<gene>
    <name evidence="6" type="ORF">BAU18_000595</name>
</gene>
<dbReference type="PROSITE" id="PS50893">
    <property type="entry name" value="ABC_TRANSPORTER_2"/>
    <property type="match status" value="1"/>
</dbReference>
<evidence type="ECO:0000256" key="3">
    <source>
        <dbReference type="ARBA" id="ARBA00022741"/>
    </source>
</evidence>
<keyword evidence="4 6" id="KW-0067">ATP-binding</keyword>
<keyword evidence="3" id="KW-0547">Nucleotide-binding</keyword>
<dbReference type="EMBL" id="MAEI02000001">
    <property type="protein sequence ID" value="MEO1781016.1"/>
    <property type="molecule type" value="Genomic_DNA"/>
</dbReference>
<comment type="caution">
    <text evidence="6">The sequence shown here is derived from an EMBL/GenBank/DDBJ whole genome shotgun (WGS) entry which is preliminary data.</text>
</comment>
<organism evidence="6 7">
    <name type="scientific">Enterococcus diestrammenae</name>
    <dbReference type="NCBI Taxonomy" id="1155073"/>
    <lineage>
        <taxon>Bacteria</taxon>
        <taxon>Bacillati</taxon>
        <taxon>Bacillota</taxon>
        <taxon>Bacilli</taxon>
        <taxon>Lactobacillales</taxon>
        <taxon>Enterococcaceae</taxon>
        <taxon>Enterococcus</taxon>
    </lineage>
</organism>
<evidence type="ECO:0000256" key="1">
    <source>
        <dbReference type="ARBA" id="ARBA00005417"/>
    </source>
</evidence>
<dbReference type="InterPro" id="IPR003593">
    <property type="entry name" value="AAA+_ATPase"/>
</dbReference>
<proteinExistence type="inferred from homology"/>
<dbReference type="SMART" id="SM00382">
    <property type="entry name" value="AAA"/>
    <property type="match status" value="1"/>
</dbReference>
<name>A0ABV0F1H7_9ENTE</name>
<dbReference type="Pfam" id="PF00005">
    <property type="entry name" value="ABC_tran"/>
    <property type="match status" value="1"/>
</dbReference>
<feature type="domain" description="ABC transporter" evidence="5">
    <location>
        <begin position="2"/>
        <end position="231"/>
    </location>
</feature>
<comment type="similarity">
    <text evidence="1">Belongs to the ABC transporter superfamily.</text>
</comment>
<evidence type="ECO:0000313" key="6">
    <source>
        <dbReference type="EMBL" id="MEO1781016.1"/>
    </source>
</evidence>
<dbReference type="Proteomes" id="UP001429357">
    <property type="component" value="Unassembled WGS sequence"/>
</dbReference>
<protein>
    <submittedName>
        <fullName evidence="6">ABC-2 type transport system ATP-binding protein</fullName>
    </submittedName>
</protein>
<dbReference type="InterPro" id="IPR003439">
    <property type="entry name" value="ABC_transporter-like_ATP-bd"/>
</dbReference>
<evidence type="ECO:0000256" key="2">
    <source>
        <dbReference type="ARBA" id="ARBA00022448"/>
    </source>
</evidence>
<sequence>MIEVTGLVKKYGDQLAVDQLSFTLESGRIYGLLGANGAGKSTTMNIITGYLGAAAGDVVINGKNILDEPEAAKRQIGYLPETPPLYPEMKVTEYLQFAMGLKGLHKERIAPHLQELLEKVQLEDVKDRLIRNLSKGYKQRVGLAEALIGWPPIIILDEPTVGLDPQQIIGIRQLITQLGEKHTVILSSHILAEVQEICDHILVIQQGKLIASESTEDLLALMNPSQGLELVVEGEEKQVSDILSSVPNIHKVVFGEMLATTITVRLEVVGEVDLRRDLFFAFAKAGVPILEYGHSQTNLEQAFLELIKDPTPEEGQPA</sequence>
<evidence type="ECO:0000256" key="4">
    <source>
        <dbReference type="ARBA" id="ARBA00022840"/>
    </source>
</evidence>